<dbReference type="OrthoDB" id="9775794at2"/>
<dbReference type="PROSITE" id="PS00166">
    <property type="entry name" value="ENOYL_COA_HYDRATASE"/>
    <property type="match status" value="1"/>
</dbReference>
<evidence type="ECO:0000256" key="2">
    <source>
        <dbReference type="ARBA" id="ARBA00023239"/>
    </source>
</evidence>
<dbReference type="InterPro" id="IPR029045">
    <property type="entry name" value="ClpP/crotonase-like_dom_sf"/>
</dbReference>
<dbReference type="Gene3D" id="3.90.226.10">
    <property type="entry name" value="2-enoyl-CoA Hydratase, Chain A, domain 1"/>
    <property type="match status" value="1"/>
</dbReference>
<dbReference type="STRING" id="1121476.SAMN02745751_01263"/>
<dbReference type="Proteomes" id="UP000184052">
    <property type="component" value="Unassembled WGS sequence"/>
</dbReference>
<dbReference type="Pfam" id="PF00378">
    <property type="entry name" value="ECH_1"/>
    <property type="match status" value="1"/>
</dbReference>
<dbReference type="GO" id="GO:0016836">
    <property type="term" value="F:hydro-lyase activity"/>
    <property type="evidence" value="ECO:0007669"/>
    <property type="project" value="UniProtKB-ARBA"/>
</dbReference>
<evidence type="ECO:0000256" key="3">
    <source>
        <dbReference type="RuleBase" id="RU003707"/>
    </source>
</evidence>
<dbReference type="FunFam" id="3.90.226.10:FF:000009">
    <property type="entry name" value="Carnitinyl-CoA dehydratase"/>
    <property type="match status" value="1"/>
</dbReference>
<evidence type="ECO:0000313" key="5">
    <source>
        <dbReference type="Proteomes" id="UP000184052"/>
    </source>
</evidence>
<keyword evidence="2" id="KW-0456">Lyase</keyword>
<dbReference type="InterPro" id="IPR014748">
    <property type="entry name" value="Enoyl-CoA_hydra_C"/>
</dbReference>
<sequence>MDYSKIYFKKDNSVMKVVFNNPEKLNALTAEFIKEMNCLLDEIEADENLQVIILTGEGKAFIAGADISAMKTMTPAEAIKYASDTTEIYRRMEESKKIFIAAINGYALGGGCELALACDLRIASMKAKFGLPETGLGIFPGGGGTQRLPRLIGMARAKELVYTGKTISASKAYEIGLVNEVIEHDELMHEAENLAFVILKNSKSGVSLAKESLNKGMQMDIVSAINLEKNLFGLCFATEDQKVRMSAFFEKKNAKSK</sequence>
<reference evidence="4 5" key="1">
    <citation type="submission" date="2016-11" db="EMBL/GenBank/DDBJ databases">
        <authorList>
            <person name="Jaros S."/>
            <person name="Januszkiewicz K."/>
            <person name="Wedrychowicz H."/>
        </authorList>
    </citation>
    <scope>NUCLEOTIDE SEQUENCE [LARGE SCALE GENOMIC DNA]</scope>
    <source>
        <strain evidence="4 5">DSM 17477</strain>
    </source>
</reference>
<dbReference type="AlphaFoldDB" id="A0A1M6ENM6"/>
<keyword evidence="5" id="KW-1185">Reference proteome</keyword>
<protein>
    <submittedName>
        <fullName evidence="4">Enoyl-CoA hydratase</fullName>
    </submittedName>
</protein>
<organism evidence="4 5">
    <name type="scientific">Dethiosulfatibacter aminovorans DSM 17477</name>
    <dbReference type="NCBI Taxonomy" id="1121476"/>
    <lineage>
        <taxon>Bacteria</taxon>
        <taxon>Bacillati</taxon>
        <taxon>Bacillota</taxon>
        <taxon>Tissierellia</taxon>
        <taxon>Dethiosulfatibacter</taxon>
    </lineage>
</organism>
<dbReference type="GO" id="GO:0006635">
    <property type="term" value="P:fatty acid beta-oxidation"/>
    <property type="evidence" value="ECO:0007669"/>
    <property type="project" value="TreeGrafter"/>
</dbReference>
<dbReference type="FunFam" id="1.10.12.10:FF:000001">
    <property type="entry name" value="Probable enoyl-CoA hydratase, mitochondrial"/>
    <property type="match status" value="1"/>
</dbReference>
<dbReference type="CDD" id="cd06558">
    <property type="entry name" value="crotonase-like"/>
    <property type="match status" value="1"/>
</dbReference>
<dbReference type="RefSeq" id="WP_073048704.1">
    <property type="nucleotide sequence ID" value="NZ_FQZL01000007.1"/>
</dbReference>
<proteinExistence type="inferred from homology"/>
<dbReference type="InterPro" id="IPR018376">
    <property type="entry name" value="Enoyl-CoA_hyd/isom_CS"/>
</dbReference>
<dbReference type="InterPro" id="IPR001753">
    <property type="entry name" value="Enoyl-CoA_hydra/iso"/>
</dbReference>
<dbReference type="EMBL" id="FQZL01000007">
    <property type="protein sequence ID" value="SHI87082.1"/>
    <property type="molecule type" value="Genomic_DNA"/>
</dbReference>
<dbReference type="SUPFAM" id="SSF52096">
    <property type="entry name" value="ClpP/crotonase"/>
    <property type="match status" value="1"/>
</dbReference>
<evidence type="ECO:0000313" key="4">
    <source>
        <dbReference type="EMBL" id="SHI87082.1"/>
    </source>
</evidence>
<gene>
    <name evidence="4" type="ORF">SAMN02745751_01263</name>
</gene>
<dbReference type="PANTHER" id="PTHR11941">
    <property type="entry name" value="ENOYL-COA HYDRATASE-RELATED"/>
    <property type="match status" value="1"/>
</dbReference>
<dbReference type="Gene3D" id="1.10.12.10">
    <property type="entry name" value="Lyase 2-enoyl-coa Hydratase, Chain A, domain 2"/>
    <property type="match status" value="1"/>
</dbReference>
<name>A0A1M6ENM6_9FIRM</name>
<comment type="similarity">
    <text evidence="1 3">Belongs to the enoyl-CoA hydratase/isomerase family.</text>
</comment>
<evidence type="ECO:0000256" key="1">
    <source>
        <dbReference type="ARBA" id="ARBA00005254"/>
    </source>
</evidence>
<accession>A0A1M6ENM6</accession>
<dbReference type="PANTHER" id="PTHR11941:SF54">
    <property type="entry name" value="ENOYL-COA HYDRATASE, MITOCHONDRIAL"/>
    <property type="match status" value="1"/>
</dbReference>